<accession>A0A1G9S416</accession>
<evidence type="ECO:0008006" key="3">
    <source>
        <dbReference type="Google" id="ProtNLM"/>
    </source>
</evidence>
<keyword evidence="2" id="KW-1185">Reference proteome</keyword>
<dbReference type="Proteomes" id="UP000198552">
    <property type="component" value="Unassembled WGS sequence"/>
</dbReference>
<dbReference type="AlphaFoldDB" id="A0A1G9S416"/>
<sequence length="76" mass="8614">MPTIKIDDREFDTDSLSPEARQQLDMLIAAENRLRELQRDTALVQTARNAYLSALRAHLPTPLQQMQAAHGDTLKL</sequence>
<reference evidence="2" key="1">
    <citation type="submission" date="2016-10" db="EMBL/GenBank/DDBJ databases">
        <authorList>
            <person name="Varghese N."/>
            <person name="Submissions S."/>
        </authorList>
    </citation>
    <scope>NUCLEOTIDE SEQUENCE [LARGE SCALE GENOMIC DNA]</scope>
    <source>
        <strain evidence="2">EPL6</strain>
    </source>
</reference>
<evidence type="ECO:0000313" key="1">
    <source>
        <dbReference type="EMBL" id="SDM30216.1"/>
    </source>
</evidence>
<proteinExistence type="predicted"/>
<evidence type="ECO:0000313" key="2">
    <source>
        <dbReference type="Proteomes" id="UP000198552"/>
    </source>
</evidence>
<dbReference type="RefSeq" id="WP_091568794.1">
    <property type="nucleotide sequence ID" value="NZ_FNHP01000004.1"/>
</dbReference>
<name>A0A1G9S416_9BURK</name>
<organism evidence="1 2">
    <name type="scientific">Oryzisolibacter propanilivorax</name>
    <dbReference type="NCBI Taxonomy" id="1527607"/>
    <lineage>
        <taxon>Bacteria</taxon>
        <taxon>Pseudomonadati</taxon>
        <taxon>Pseudomonadota</taxon>
        <taxon>Betaproteobacteria</taxon>
        <taxon>Burkholderiales</taxon>
        <taxon>Comamonadaceae</taxon>
        <taxon>Oryzisolibacter</taxon>
    </lineage>
</organism>
<gene>
    <name evidence="1" type="ORF">SAMN05428957_10492</name>
</gene>
<dbReference type="EMBL" id="FNHP01000004">
    <property type="protein sequence ID" value="SDM30216.1"/>
    <property type="molecule type" value="Genomic_DNA"/>
</dbReference>
<protein>
    <recommendedName>
        <fullName evidence="3">Transposase</fullName>
    </recommendedName>
</protein>
<dbReference type="OrthoDB" id="5739715at2"/>